<dbReference type="AlphaFoldDB" id="A0A9Q3B901"/>
<dbReference type="InterPro" id="IPR036397">
    <property type="entry name" value="RNaseH_sf"/>
</dbReference>
<evidence type="ECO:0000313" key="1">
    <source>
        <dbReference type="EMBL" id="MBW0460968.1"/>
    </source>
</evidence>
<name>A0A9Q3B901_9BASI</name>
<accession>A0A9Q3B901</accession>
<dbReference type="GO" id="GO:0003676">
    <property type="term" value="F:nucleic acid binding"/>
    <property type="evidence" value="ECO:0007669"/>
    <property type="project" value="InterPro"/>
</dbReference>
<gene>
    <name evidence="1" type="ORF">O181_000683</name>
</gene>
<dbReference type="Proteomes" id="UP000765509">
    <property type="component" value="Unassembled WGS sequence"/>
</dbReference>
<protein>
    <recommendedName>
        <fullName evidence="3">Integrase catalytic domain-containing protein</fullName>
    </recommendedName>
</protein>
<sequence>MEKCSPIICNQKSFFTAYHPQNDGLSERMIHKLEEMLRRSCASVLELKYCDVLTHDLCTLMPALELAHKRSIHASTNQTPAILEKGWNARITQDSLRKD</sequence>
<evidence type="ECO:0000313" key="2">
    <source>
        <dbReference type="Proteomes" id="UP000765509"/>
    </source>
</evidence>
<comment type="caution">
    <text evidence="1">The sequence shown here is derived from an EMBL/GenBank/DDBJ whole genome shotgun (WGS) entry which is preliminary data.</text>
</comment>
<dbReference type="Gene3D" id="3.30.420.10">
    <property type="entry name" value="Ribonuclease H-like superfamily/Ribonuclease H"/>
    <property type="match status" value="1"/>
</dbReference>
<reference evidence="1" key="1">
    <citation type="submission" date="2021-03" db="EMBL/GenBank/DDBJ databases">
        <title>Draft genome sequence of rust myrtle Austropuccinia psidii MF-1, a brazilian biotype.</title>
        <authorList>
            <person name="Quecine M.C."/>
            <person name="Pachon D.M.R."/>
            <person name="Bonatelli M.L."/>
            <person name="Correr F.H."/>
            <person name="Franceschini L.M."/>
            <person name="Leite T.F."/>
            <person name="Margarido G.R.A."/>
            <person name="Almeida C.A."/>
            <person name="Ferrarezi J.A."/>
            <person name="Labate C.A."/>
        </authorList>
    </citation>
    <scope>NUCLEOTIDE SEQUENCE</scope>
    <source>
        <strain evidence="1">MF-1</strain>
    </source>
</reference>
<proteinExistence type="predicted"/>
<organism evidence="1 2">
    <name type="scientific">Austropuccinia psidii MF-1</name>
    <dbReference type="NCBI Taxonomy" id="1389203"/>
    <lineage>
        <taxon>Eukaryota</taxon>
        <taxon>Fungi</taxon>
        <taxon>Dikarya</taxon>
        <taxon>Basidiomycota</taxon>
        <taxon>Pucciniomycotina</taxon>
        <taxon>Pucciniomycetes</taxon>
        <taxon>Pucciniales</taxon>
        <taxon>Sphaerophragmiaceae</taxon>
        <taxon>Austropuccinia</taxon>
    </lineage>
</organism>
<dbReference type="SUPFAM" id="SSF53098">
    <property type="entry name" value="Ribonuclease H-like"/>
    <property type="match status" value="1"/>
</dbReference>
<dbReference type="InterPro" id="IPR012337">
    <property type="entry name" value="RNaseH-like_sf"/>
</dbReference>
<dbReference type="EMBL" id="AVOT02000085">
    <property type="protein sequence ID" value="MBW0460968.1"/>
    <property type="molecule type" value="Genomic_DNA"/>
</dbReference>
<evidence type="ECO:0008006" key="3">
    <source>
        <dbReference type="Google" id="ProtNLM"/>
    </source>
</evidence>
<keyword evidence="2" id="KW-1185">Reference proteome</keyword>